<name>A0A317CQ37_9GAMM</name>
<gene>
    <name evidence="2" type="ORF">DKT75_00700</name>
</gene>
<keyword evidence="1" id="KW-1133">Transmembrane helix</keyword>
<protein>
    <submittedName>
        <fullName evidence="2">Uncharacterized protein</fullName>
    </submittedName>
</protein>
<keyword evidence="3" id="KW-1185">Reference proteome</keyword>
<evidence type="ECO:0000313" key="3">
    <source>
        <dbReference type="Proteomes" id="UP000245506"/>
    </source>
</evidence>
<reference evidence="2 3" key="1">
    <citation type="submission" date="2018-05" db="EMBL/GenBank/DDBJ databases">
        <title>Leucothrix arctica sp. nov., isolated from Arctic seawater.</title>
        <authorList>
            <person name="Choi A."/>
            <person name="Baek K."/>
        </authorList>
    </citation>
    <scope>NUCLEOTIDE SEQUENCE [LARGE SCALE GENOMIC DNA]</scope>
    <source>
        <strain evidence="2 3">IMCC9719</strain>
    </source>
</reference>
<keyword evidence="1" id="KW-0812">Transmembrane</keyword>
<organism evidence="2 3">
    <name type="scientific">Leucothrix arctica</name>
    <dbReference type="NCBI Taxonomy" id="1481894"/>
    <lineage>
        <taxon>Bacteria</taxon>
        <taxon>Pseudomonadati</taxon>
        <taxon>Pseudomonadota</taxon>
        <taxon>Gammaproteobacteria</taxon>
        <taxon>Thiotrichales</taxon>
        <taxon>Thiotrichaceae</taxon>
        <taxon>Leucothrix</taxon>
    </lineage>
</organism>
<evidence type="ECO:0000313" key="2">
    <source>
        <dbReference type="EMBL" id="PWQ99623.1"/>
    </source>
</evidence>
<dbReference type="OrthoDB" id="159440at2"/>
<dbReference type="AlphaFoldDB" id="A0A317CQ37"/>
<dbReference type="EMBL" id="QGKL01000004">
    <property type="protein sequence ID" value="PWQ99623.1"/>
    <property type="molecule type" value="Genomic_DNA"/>
</dbReference>
<dbReference type="Proteomes" id="UP000245506">
    <property type="component" value="Unassembled WGS sequence"/>
</dbReference>
<evidence type="ECO:0000256" key="1">
    <source>
        <dbReference type="SAM" id="Phobius"/>
    </source>
</evidence>
<proteinExistence type="predicted"/>
<comment type="caution">
    <text evidence="2">The sequence shown here is derived from an EMBL/GenBank/DDBJ whole genome shotgun (WGS) entry which is preliminary data.</text>
</comment>
<dbReference type="RefSeq" id="WP_109821518.1">
    <property type="nucleotide sequence ID" value="NZ_QGKL01000004.1"/>
</dbReference>
<accession>A0A317CQ37</accession>
<sequence>MQVLKQYRNSTLYKFACSYKFTVLGFVTSAIAVIVLSSTMLADAIYFDDPDHKDVTLESWMTPRYVAMSYGLPRTAIIEIFDIDENVESSRRLDHIATRIGVSLDELTNIVRIAALTYREQGLD</sequence>
<keyword evidence="1" id="KW-0472">Membrane</keyword>
<feature type="transmembrane region" description="Helical" evidence="1">
    <location>
        <begin position="21"/>
        <end position="47"/>
    </location>
</feature>